<organism evidence="2 3">
    <name type="scientific">Sclerotinia borealis (strain F-4128)</name>
    <dbReference type="NCBI Taxonomy" id="1432307"/>
    <lineage>
        <taxon>Eukaryota</taxon>
        <taxon>Fungi</taxon>
        <taxon>Dikarya</taxon>
        <taxon>Ascomycota</taxon>
        <taxon>Pezizomycotina</taxon>
        <taxon>Leotiomycetes</taxon>
        <taxon>Helotiales</taxon>
        <taxon>Sclerotiniaceae</taxon>
        <taxon>Sclerotinia</taxon>
    </lineage>
</organism>
<evidence type="ECO:0000259" key="1">
    <source>
        <dbReference type="Pfam" id="PF12697"/>
    </source>
</evidence>
<dbReference type="Pfam" id="PF12697">
    <property type="entry name" value="Abhydrolase_6"/>
    <property type="match status" value="1"/>
</dbReference>
<dbReference type="OrthoDB" id="408373at2759"/>
<dbReference type="Proteomes" id="UP000019487">
    <property type="component" value="Unassembled WGS sequence"/>
</dbReference>
<dbReference type="Gene3D" id="3.40.50.1820">
    <property type="entry name" value="alpha/beta hydrolase"/>
    <property type="match status" value="1"/>
</dbReference>
<dbReference type="STRING" id="1432307.W9CC29"/>
<dbReference type="PANTHER" id="PTHR37017">
    <property type="entry name" value="AB HYDROLASE-1 DOMAIN-CONTAINING PROTEIN-RELATED"/>
    <property type="match status" value="1"/>
</dbReference>
<feature type="domain" description="AB hydrolase-1" evidence="1">
    <location>
        <begin position="9"/>
        <end position="249"/>
    </location>
</feature>
<comment type="caution">
    <text evidence="2">The sequence shown here is derived from an EMBL/GenBank/DDBJ whole genome shotgun (WGS) entry which is preliminary data.</text>
</comment>
<dbReference type="PANTHER" id="PTHR37017:SF8">
    <property type="entry name" value="AB HYDROLASE-1 DOMAIN-CONTAINING PROTEIN"/>
    <property type="match status" value="1"/>
</dbReference>
<proteinExistence type="predicted"/>
<evidence type="ECO:0000313" key="3">
    <source>
        <dbReference type="Proteomes" id="UP000019487"/>
    </source>
</evidence>
<name>W9CC29_SCLBF</name>
<gene>
    <name evidence="2" type="ORF">SBOR_6192</name>
</gene>
<dbReference type="InterPro" id="IPR000073">
    <property type="entry name" value="AB_hydrolase_1"/>
</dbReference>
<dbReference type="HOGENOM" id="CLU_046066_1_3_1"/>
<reference evidence="2 3" key="1">
    <citation type="journal article" date="2014" name="Genome Announc.">
        <title>Draft genome sequence of Sclerotinia borealis, a psychrophilic plant pathogenic fungus.</title>
        <authorList>
            <person name="Mardanov A.V."/>
            <person name="Beletsky A.V."/>
            <person name="Kadnikov V.V."/>
            <person name="Ignatov A.N."/>
            <person name="Ravin N.V."/>
        </authorList>
    </citation>
    <scope>NUCLEOTIDE SEQUENCE [LARGE SCALE GENOMIC DNA]</scope>
    <source>
        <strain evidence="3">F-4157</strain>
    </source>
</reference>
<dbReference type="SUPFAM" id="SSF53474">
    <property type="entry name" value="alpha/beta-Hydrolases"/>
    <property type="match status" value="1"/>
</dbReference>
<evidence type="ECO:0000313" key="2">
    <source>
        <dbReference type="EMBL" id="ESZ93421.1"/>
    </source>
</evidence>
<dbReference type="InterPro" id="IPR029058">
    <property type="entry name" value="AB_hydrolase_fold"/>
</dbReference>
<sequence>MATSSRPTLVFFAGAFADPSCFDGIVPLFEKSGYSSVYARIPSLNPDPSGLASISTANDVSEARKNVLLPLIEEQHKDVIVITHSYGGVVGGAAAAGLSKAARSSRNETGGILGLVYWVGNIVSEGETLLQAVGGTYPPFLKIGNPSPGLAVIEPVMSILYAASDIFLAPALEAAMLPHAVAALETPAPAPAWAETAFDGRRVYIRTFDDQCNPLFLQDIWIEKSGVSWDIADLKTSHCPFISCPEEVVSKTLAFIEKWVQ</sequence>
<dbReference type="EMBL" id="AYSA01000319">
    <property type="protein sequence ID" value="ESZ93421.1"/>
    <property type="molecule type" value="Genomic_DNA"/>
</dbReference>
<keyword evidence="3" id="KW-1185">Reference proteome</keyword>
<accession>W9CC29</accession>
<protein>
    <recommendedName>
        <fullName evidence="1">AB hydrolase-1 domain-containing protein</fullName>
    </recommendedName>
</protein>
<dbReference type="InterPro" id="IPR052897">
    <property type="entry name" value="Sec-Metab_Biosynth_Hydrolase"/>
</dbReference>
<dbReference type="AlphaFoldDB" id="W9CC29"/>